<evidence type="ECO:0000313" key="2">
    <source>
        <dbReference type="EMBL" id="ERL83911.1"/>
    </source>
</evidence>
<evidence type="ECO:0000313" key="1">
    <source>
        <dbReference type="EMBL" id="ENN74429.1"/>
    </source>
</evidence>
<dbReference type="EMBL" id="KB741066">
    <property type="protein sequence ID" value="ENN74429.1"/>
    <property type="molecule type" value="Genomic_DNA"/>
</dbReference>
<dbReference type="EMBL" id="KB630865">
    <property type="protein sequence ID" value="ERL83911.1"/>
    <property type="molecule type" value="Genomic_DNA"/>
</dbReference>
<protein>
    <submittedName>
        <fullName evidence="1">Uncharacterized protein</fullName>
    </submittedName>
</protein>
<gene>
    <name evidence="2" type="ORF">D910_01203</name>
    <name evidence="1" type="ORF">YQE_08984</name>
</gene>
<dbReference type="Proteomes" id="UP000030742">
    <property type="component" value="Unassembled WGS sequence"/>
</dbReference>
<feature type="non-terminal residue" evidence="1">
    <location>
        <position position="1"/>
    </location>
</feature>
<name>N6T2T1_DENPD</name>
<reference evidence="1 3" key="1">
    <citation type="journal article" date="2013" name="Genome Biol.">
        <title>Draft genome of the mountain pine beetle, Dendroctonus ponderosae Hopkins, a major forest pest.</title>
        <authorList>
            <person name="Keeling C.I."/>
            <person name="Yuen M.M."/>
            <person name="Liao N.Y."/>
            <person name="Docking T.R."/>
            <person name="Chan S.K."/>
            <person name="Taylor G.A."/>
            <person name="Palmquist D.L."/>
            <person name="Jackman S.D."/>
            <person name="Nguyen A."/>
            <person name="Li M."/>
            <person name="Henderson H."/>
            <person name="Janes J.K."/>
            <person name="Zhao Y."/>
            <person name="Pandoh P."/>
            <person name="Moore R."/>
            <person name="Sperling F.A."/>
            <person name="Huber D.P."/>
            <person name="Birol I."/>
            <person name="Jones S.J."/>
            <person name="Bohlmann J."/>
        </authorList>
    </citation>
    <scope>NUCLEOTIDE SEQUENCE</scope>
</reference>
<accession>N6T2T1</accession>
<dbReference type="AlphaFoldDB" id="N6T2T1"/>
<proteinExistence type="predicted"/>
<organism evidence="1">
    <name type="scientific">Dendroctonus ponderosae</name>
    <name type="common">Mountain pine beetle</name>
    <dbReference type="NCBI Taxonomy" id="77166"/>
    <lineage>
        <taxon>Eukaryota</taxon>
        <taxon>Metazoa</taxon>
        <taxon>Ecdysozoa</taxon>
        <taxon>Arthropoda</taxon>
        <taxon>Hexapoda</taxon>
        <taxon>Insecta</taxon>
        <taxon>Pterygota</taxon>
        <taxon>Neoptera</taxon>
        <taxon>Endopterygota</taxon>
        <taxon>Coleoptera</taxon>
        <taxon>Polyphaga</taxon>
        <taxon>Cucujiformia</taxon>
        <taxon>Curculionidae</taxon>
        <taxon>Scolytinae</taxon>
        <taxon>Dendroctonus</taxon>
    </lineage>
</organism>
<sequence length="77" mass="8813">MNMLMKMRAILYGIRLEKSIPCEIQLATKNEAAYILEQLDSLGVFDWSSSSFIKINDKSLSSAILATFNFEDSRYLK</sequence>
<dbReference type="HOGENOM" id="CLU_2640657_0_0_1"/>
<evidence type="ECO:0000313" key="3">
    <source>
        <dbReference type="Proteomes" id="UP000030742"/>
    </source>
</evidence>
<dbReference type="OrthoDB" id="6747372at2759"/>